<keyword evidence="2" id="KW-1185">Reference proteome</keyword>
<evidence type="ECO:0000313" key="2">
    <source>
        <dbReference type="Proteomes" id="UP001066276"/>
    </source>
</evidence>
<dbReference type="EMBL" id="JANPWB010000014">
    <property type="protein sequence ID" value="KAJ1097653.1"/>
    <property type="molecule type" value="Genomic_DNA"/>
</dbReference>
<name>A0AAV7M6Z8_PLEWA</name>
<accession>A0AAV7M6Z8</accession>
<comment type="caution">
    <text evidence="1">The sequence shown here is derived from an EMBL/GenBank/DDBJ whole genome shotgun (WGS) entry which is preliminary data.</text>
</comment>
<gene>
    <name evidence="1" type="ORF">NDU88_002770</name>
</gene>
<sequence>MSTWALSRLREVHRKSRWPSNRQERARAIKNLSLPCYCAMIIYQPMLAVKFDKTFFKAGPGHFIQVPRTKVDPASTLRMCQLANLSMLPEHKRLGG</sequence>
<proteinExistence type="predicted"/>
<reference evidence="1" key="1">
    <citation type="journal article" date="2022" name="bioRxiv">
        <title>Sequencing and chromosome-scale assembly of the giantPleurodeles waltlgenome.</title>
        <authorList>
            <person name="Brown T."/>
            <person name="Elewa A."/>
            <person name="Iarovenko S."/>
            <person name="Subramanian E."/>
            <person name="Araus A.J."/>
            <person name="Petzold A."/>
            <person name="Susuki M."/>
            <person name="Suzuki K.-i.T."/>
            <person name="Hayashi T."/>
            <person name="Toyoda A."/>
            <person name="Oliveira C."/>
            <person name="Osipova E."/>
            <person name="Leigh N.D."/>
            <person name="Simon A."/>
            <person name="Yun M.H."/>
        </authorList>
    </citation>
    <scope>NUCLEOTIDE SEQUENCE</scope>
    <source>
        <strain evidence="1">20211129_DDA</strain>
        <tissue evidence="1">Liver</tissue>
    </source>
</reference>
<organism evidence="1 2">
    <name type="scientific">Pleurodeles waltl</name>
    <name type="common">Iberian ribbed newt</name>
    <dbReference type="NCBI Taxonomy" id="8319"/>
    <lineage>
        <taxon>Eukaryota</taxon>
        <taxon>Metazoa</taxon>
        <taxon>Chordata</taxon>
        <taxon>Craniata</taxon>
        <taxon>Vertebrata</taxon>
        <taxon>Euteleostomi</taxon>
        <taxon>Amphibia</taxon>
        <taxon>Batrachia</taxon>
        <taxon>Caudata</taxon>
        <taxon>Salamandroidea</taxon>
        <taxon>Salamandridae</taxon>
        <taxon>Pleurodelinae</taxon>
        <taxon>Pleurodeles</taxon>
    </lineage>
</organism>
<dbReference type="AlphaFoldDB" id="A0AAV7M6Z8"/>
<evidence type="ECO:0000313" key="1">
    <source>
        <dbReference type="EMBL" id="KAJ1097653.1"/>
    </source>
</evidence>
<protein>
    <submittedName>
        <fullName evidence="1">Uncharacterized protein</fullName>
    </submittedName>
</protein>
<dbReference type="Proteomes" id="UP001066276">
    <property type="component" value="Chromosome 10"/>
</dbReference>